<evidence type="ECO:0000313" key="3">
    <source>
        <dbReference type="Proteomes" id="UP000250235"/>
    </source>
</evidence>
<feature type="compositionally biased region" description="Polar residues" evidence="1">
    <location>
        <begin position="133"/>
        <end position="143"/>
    </location>
</feature>
<feature type="compositionally biased region" description="Polar residues" evidence="1">
    <location>
        <begin position="171"/>
        <end position="180"/>
    </location>
</feature>
<name>A0A2Z7BLF3_9LAMI</name>
<feature type="region of interest" description="Disordered" evidence="1">
    <location>
        <begin position="127"/>
        <end position="180"/>
    </location>
</feature>
<dbReference type="Proteomes" id="UP000250235">
    <property type="component" value="Unassembled WGS sequence"/>
</dbReference>
<feature type="compositionally biased region" description="Basic and acidic residues" evidence="1">
    <location>
        <begin position="144"/>
        <end position="156"/>
    </location>
</feature>
<proteinExistence type="predicted"/>
<accession>A0A2Z7BLF3</accession>
<reference evidence="2 3" key="1">
    <citation type="journal article" date="2015" name="Proc. Natl. Acad. Sci. U.S.A.">
        <title>The resurrection genome of Boea hygrometrica: A blueprint for survival of dehydration.</title>
        <authorList>
            <person name="Xiao L."/>
            <person name="Yang G."/>
            <person name="Zhang L."/>
            <person name="Yang X."/>
            <person name="Zhao S."/>
            <person name="Ji Z."/>
            <person name="Zhou Q."/>
            <person name="Hu M."/>
            <person name="Wang Y."/>
            <person name="Chen M."/>
            <person name="Xu Y."/>
            <person name="Jin H."/>
            <person name="Xiao X."/>
            <person name="Hu G."/>
            <person name="Bao F."/>
            <person name="Hu Y."/>
            <person name="Wan P."/>
            <person name="Li L."/>
            <person name="Deng X."/>
            <person name="Kuang T."/>
            <person name="Xiang C."/>
            <person name="Zhu J.K."/>
            <person name="Oliver M.J."/>
            <person name="He Y."/>
        </authorList>
    </citation>
    <scope>NUCLEOTIDE SEQUENCE [LARGE SCALE GENOMIC DNA]</scope>
    <source>
        <strain evidence="3">cv. XS01</strain>
    </source>
</reference>
<protein>
    <submittedName>
        <fullName evidence="2">Uncharacterized protein</fullName>
    </submittedName>
</protein>
<keyword evidence="3" id="KW-1185">Reference proteome</keyword>
<dbReference type="AlphaFoldDB" id="A0A2Z7BLF3"/>
<evidence type="ECO:0000313" key="2">
    <source>
        <dbReference type="EMBL" id="KZV35453.1"/>
    </source>
</evidence>
<organism evidence="2 3">
    <name type="scientific">Dorcoceras hygrometricum</name>
    <dbReference type="NCBI Taxonomy" id="472368"/>
    <lineage>
        <taxon>Eukaryota</taxon>
        <taxon>Viridiplantae</taxon>
        <taxon>Streptophyta</taxon>
        <taxon>Embryophyta</taxon>
        <taxon>Tracheophyta</taxon>
        <taxon>Spermatophyta</taxon>
        <taxon>Magnoliopsida</taxon>
        <taxon>eudicotyledons</taxon>
        <taxon>Gunneridae</taxon>
        <taxon>Pentapetalae</taxon>
        <taxon>asterids</taxon>
        <taxon>lamiids</taxon>
        <taxon>Lamiales</taxon>
        <taxon>Gesneriaceae</taxon>
        <taxon>Didymocarpoideae</taxon>
        <taxon>Trichosporeae</taxon>
        <taxon>Loxocarpinae</taxon>
        <taxon>Dorcoceras</taxon>
    </lineage>
</organism>
<gene>
    <name evidence="2" type="ORF">F511_18020</name>
</gene>
<feature type="compositionally biased region" description="Basic and acidic residues" evidence="1">
    <location>
        <begin position="78"/>
        <end position="88"/>
    </location>
</feature>
<evidence type="ECO:0000256" key="1">
    <source>
        <dbReference type="SAM" id="MobiDB-lite"/>
    </source>
</evidence>
<sequence>MTNTQPKQLQGKTNEVKPQYEEKSYNCYRIIIRNIRCRAMHEWIQPRTIRAPQAHECMRATHSAHSGKQAKQWRRGKRESPARPKEVHENYPLGLKKLSRTLPGTNRLEQHAEIDLTKIPLTTSWMEPGHTHCSAQVSVNNSGPEDHGKNHKKDQLGQKSRNTAHAAPQRFPQSGLLSTPNWYRTSSMKRGFQPHYPRSKLNGQSPAIWKILGRSISDLKTVINPAYSSARTYKPDLESNSSRSLQTTLSTDHTLATVQILAVQLSHAIQLSCQQVGCFEQKPWLVEAISRYDAKGEQPTCHPLCMHCRPRSGPWLLWLEPSKPVGGPVGGTPAMVAGEESTNAGRVGVAQELSGGSCVGLGLHVGPDGSIKQHAEPLGSLGLNGAGDDPVDEYIPTGGEDL</sequence>
<dbReference type="EMBL" id="KV004580">
    <property type="protein sequence ID" value="KZV35453.1"/>
    <property type="molecule type" value="Genomic_DNA"/>
</dbReference>
<feature type="region of interest" description="Disordered" evidence="1">
    <location>
        <begin position="381"/>
        <end position="402"/>
    </location>
</feature>
<feature type="region of interest" description="Disordered" evidence="1">
    <location>
        <begin position="58"/>
        <end position="88"/>
    </location>
</feature>